<dbReference type="Proteomes" id="UP001308005">
    <property type="component" value="Unassembled WGS sequence"/>
</dbReference>
<evidence type="ECO:0000256" key="7">
    <source>
        <dbReference type="HAMAP-Rule" id="MF_01401"/>
    </source>
</evidence>
<dbReference type="EC" id="1.8.4.11" evidence="7"/>
<dbReference type="HAMAP" id="MF_01401">
    <property type="entry name" value="MsrA"/>
    <property type="match status" value="1"/>
</dbReference>
<dbReference type="Pfam" id="PF01641">
    <property type="entry name" value="SelR"/>
    <property type="match status" value="1"/>
</dbReference>
<dbReference type="InterPro" id="IPR002569">
    <property type="entry name" value="Met_Sox_Rdtase_MsrA_dom"/>
</dbReference>
<dbReference type="Pfam" id="PF01625">
    <property type="entry name" value="PMSR"/>
    <property type="match status" value="1"/>
</dbReference>
<dbReference type="NCBIfam" id="TIGR00357">
    <property type="entry name" value="peptide-methionine (R)-S-oxide reductase MsrB"/>
    <property type="match status" value="1"/>
</dbReference>
<evidence type="ECO:0000256" key="2">
    <source>
        <dbReference type="ARBA" id="ARBA00023268"/>
    </source>
</evidence>
<evidence type="ECO:0000256" key="1">
    <source>
        <dbReference type="ARBA" id="ARBA00023002"/>
    </source>
</evidence>
<keyword evidence="10" id="KW-1185">Reference proteome</keyword>
<keyword evidence="1 7" id="KW-0560">Oxidoreductase</keyword>
<dbReference type="PANTHER" id="PTHR43774:SF1">
    <property type="entry name" value="PEPTIDE METHIONINE SULFOXIDE REDUCTASE MSRA 2"/>
    <property type="match status" value="1"/>
</dbReference>
<evidence type="ECO:0000259" key="8">
    <source>
        <dbReference type="PROSITE" id="PS51790"/>
    </source>
</evidence>
<dbReference type="PANTHER" id="PTHR43774">
    <property type="entry name" value="PEPTIDE METHIONINE SULFOXIDE REDUCTASE"/>
    <property type="match status" value="1"/>
</dbReference>
<dbReference type="InterPro" id="IPR036509">
    <property type="entry name" value="Met_Sox_Rdtase_MsrA_sf"/>
</dbReference>
<dbReference type="InterPro" id="IPR002579">
    <property type="entry name" value="Met_Sox_Rdtase_MsrB_dom"/>
</dbReference>
<comment type="catalytic activity">
    <reaction evidence="6 7">
        <text>[thioredoxin]-disulfide + L-methionine + H2O = L-methionine (S)-S-oxide + [thioredoxin]-dithiol</text>
        <dbReference type="Rhea" id="RHEA:19993"/>
        <dbReference type="Rhea" id="RHEA-COMP:10698"/>
        <dbReference type="Rhea" id="RHEA-COMP:10700"/>
        <dbReference type="ChEBI" id="CHEBI:15377"/>
        <dbReference type="ChEBI" id="CHEBI:29950"/>
        <dbReference type="ChEBI" id="CHEBI:50058"/>
        <dbReference type="ChEBI" id="CHEBI:57844"/>
        <dbReference type="ChEBI" id="CHEBI:58772"/>
        <dbReference type="EC" id="1.8.4.11"/>
    </reaction>
</comment>
<evidence type="ECO:0000256" key="6">
    <source>
        <dbReference type="ARBA" id="ARBA00048782"/>
    </source>
</evidence>
<dbReference type="SUPFAM" id="SSF55068">
    <property type="entry name" value="Peptide methionine sulfoxide reductase"/>
    <property type="match status" value="1"/>
</dbReference>
<dbReference type="Gene3D" id="3.30.1060.10">
    <property type="entry name" value="Peptide methionine sulphoxide reductase MsrA"/>
    <property type="match status" value="1"/>
</dbReference>
<dbReference type="Gene3D" id="2.170.150.20">
    <property type="entry name" value="Peptide methionine sulfoxide reductase"/>
    <property type="match status" value="1"/>
</dbReference>
<reference evidence="10" key="1">
    <citation type="submission" date="2023-07" db="EMBL/GenBank/DDBJ databases">
        <title>The carbon used by Thiothrix.</title>
        <authorList>
            <person name="Chen L."/>
        </authorList>
    </citation>
    <scope>NUCLEOTIDE SEQUENCE [LARGE SCALE GENOMIC DNA]</scope>
</reference>
<feature type="domain" description="MsrB" evidence="8">
    <location>
        <begin position="26"/>
        <end position="148"/>
    </location>
</feature>
<gene>
    <name evidence="7" type="primary">msrA</name>
    <name evidence="9" type="ORF">VSS37_18610</name>
</gene>
<sequence>MLNWNDVLRFAKDGNPAPDRMVRKTAAEWRAQLTEEQYRVTRQQGTERPFSSAMCSLFEPGLYSCVCCGTLLFDASNKFESGTGWPSFTQPVSSNAVAYHADHSHGMTRVETTCNTCEAHLGHVFPDGPPPSGLRYCMNALALKKVTAQLETATFGGGCFWCTEAIFCELAGVYSVASGYSGGHADNPSYRQVCAGTTGHAEVIQVLFDPNVISYRDLLEIHLETHDPTTLNRQGADKGTQYRSIILVHNDQQRQVAEEVLKALQSEYRDPIVTEIVPFETFYKAEDYHQDYFNLNAGQGYCQVVISPKLRKFRDKYKDRLAG</sequence>
<comment type="caution">
    <text evidence="9">The sequence shown here is derived from an EMBL/GenBank/DDBJ whole genome shotgun (WGS) entry which is preliminary data.</text>
</comment>
<evidence type="ECO:0000256" key="5">
    <source>
        <dbReference type="ARBA" id="ARBA00048488"/>
    </source>
</evidence>
<comment type="catalytic activity">
    <reaction evidence="4 7">
        <text>L-methionyl-[protein] + [thioredoxin]-disulfide + H2O = L-methionyl-(S)-S-oxide-[protein] + [thioredoxin]-dithiol</text>
        <dbReference type="Rhea" id="RHEA:14217"/>
        <dbReference type="Rhea" id="RHEA-COMP:10698"/>
        <dbReference type="Rhea" id="RHEA-COMP:10700"/>
        <dbReference type="Rhea" id="RHEA-COMP:12313"/>
        <dbReference type="Rhea" id="RHEA-COMP:12315"/>
        <dbReference type="ChEBI" id="CHEBI:15377"/>
        <dbReference type="ChEBI" id="CHEBI:16044"/>
        <dbReference type="ChEBI" id="CHEBI:29950"/>
        <dbReference type="ChEBI" id="CHEBI:44120"/>
        <dbReference type="ChEBI" id="CHEBI:50058"/>
        <dbReference type="EC" id="1.8.4.11"/>
    </reaction>
</comment>
<dbReference type="SUPFAM" id="SSF51316">
    <property type="entry name" value="Mss4-like"/>
    <property type="match status" value="1"/>
</dbReference>
<keyword evidence="2" id="KW-0511">Multifunctional enzyme</keyword>
<reference evidence="9 10" key="2">
    <citation type="submission" date="2024-01" db="EMBL/GenBank/DDBJ databases">
        <authorList>
            <person name="Xie X."/>
        </authorList>
    </citation>
    <scope>NUCLEOTIDE SEQUENCE [LARGE SCALE GENOMIC DNA]</scope>
    <source>
        <strain evidence="9">SCUT-1</strain>
    </source>
</reference>
<accession>A0ABU6D3V1</accession>
<feature type="active site" evidence="7">
    <location>
        <position position="159"/>
    </location>
</feature>
<dbReference type="RefSeq" id="WP_324697611.1">
    <property type="nucleotide sequence ID" value="NZ_JAYMYJ010000146.1"/>
</dbReference>
<dbReference type="NCBIfam" id="NF004042">
    <property type="entry name" value="PRK05550.1"/>
    <property type="match status" value="1"/>
</dbReference>
<comment type="function">
    <text evidence="3 7">Has an important function as a repair enzyme for proteins that have been inactivated by oxidation. Catalyzes the reversible oxidation-reduction of methionine sulfoxide in proteins to methionine.</text>
</comment>
<dbReference type="NCBIfam" id="TIGR00401">
    <property type="entry name" value="msrA"/>
    <property type="match status" value="1"/>
</dbReference>
<protein>
    <recommendedName>
        <fullName evidence="7">Peptide methionine sulfoxide reductase MsrA</fullName>
        <shortName evidence="7">Protein-methionine-S-oxide reductase</shortName>
        <ecNumber evidence="7">1.8.4.11</ecNumber>
    </recommendedName>
    <alternativeName>
        <fullName evidence="7">Peptide-methionine (S)-S-oxide reductase</fullName>
        <shortName evidence="7">Peptide Met(O) reductase</shortName>
    </alternativeName>
</protein>
<comment type="catalytic activity">
    <reaction evidence="5">
        <text>L-methionyl-[protein] + [thioredoxin]-disulfide + H2O = L-methionyl-(R)-S-oxide-[protein] + [thioredoxin]-dithiol</text>
        <dbReference type="Rhea" id="RHEA:24164"/>
        <dbReference type="Rhea" id="RHEA-COMP:10698"/>
        <dbReference type="Rhea" id="RHEA-COMP:10700"/>
        <dbReference type="Rhea" id="RHEA-COMP:12313"/>
        <dbReference type="Rhea" id="RHEA-COMP:12314"/>
        <dbReference type="ChEBI" id="CHEBI:15377"/>
        <dbReference type="ChEBI" id="CHEBI:16044"/>
        <dbReference type="ChEBI" id="CHEBI:29950"/>
        <dbReference type="ChEBI" id="CHEBI:45764"/>
        <dbReference type="ChEBI" id="CHEBI:50058"/>
        <dbReference type="EC" id="1.8.4.12"/>
    </reaction>
</comment>
<proteinExistence type="inferred from homology"/>
<dbReference type="GO" id="GO:0033743">
    <property type="term" value="F:peptide-methionine (R)-S-oxide reductase activity"/>
    <property type="evidence" value="ECO:0007669"/>
    <property type="project" value="UniProtKB-EC"/>
</dbReference>
<evidence type="ECO:0000256" key="3">
    <source>
        <dbReference type="ARBA" id="ARBA00024679"/>
    </source>
</evidence>
<evidence type="ECO:0000256" key="4">
    <source>
        <dbReference type="ARBA" id="ARBA00047806"/>
    </source>
</evidence>
<dbReference type="GO" id="GO:0008113">
    <property type="term" value="F:peptide-methionine (S)-S-oxide reductase activity"/>
    <property type="evidence" value="ECO:0007669"/>
    <property type="project" value="UniProtKB-EC"/>
</dbReference>
<evidence type="ECO:0000313" key="10">
    <source>
        <dbReference type="Proteomes" id="UP001308005"/>
    </source>
</evidence>
<evidence type="ECO:0000313" key="9">
    <source>
        <dbReference type="EMBL" id="MEB4592999.1"/>
    </source>
</evidence>
<comment type="similarity">
    <text evidence="7">Belongs to the MsrA Met sulfoxide reductase family.</text>
</comment>
<dbReference type="PROSITE" id="PS51790">
    <property type="entry name" value="MSRB"/>
    <property type="match status" value="1"/>
</dbReference>
<dbReference type="InterPro" id="IPR011057">
    <property type="entry name" value="Mss4-like_sf"/>
</dbReference>
<organism evidence="9 10">
    <name type="scientific">Candidatus Thiothrix phosphatis</name>
    <dbReference type="NCBI Taxonomy" id="3112415"/>
    <lineage>
        <taxon>Bacteria</taxon>
        <taxon>Pseudomonadati</taxon>
        <taxon>Pseudomonadota</taxon>
        <taxon>Gammaproteobacteria</taxon>
        <taxon>Thiotrichales</taxon>
        <taxon>Thiotrichaceae</taxon>
        <taxon>Thiothrix</taxon>
    </lineage>
</organism>
<name>A0ABU6D3V1_9GAMM</name>
<dbReference type="EMBL" id="JAYMYJ010000146">
    <property type="protein sequence ID" value="MEB4592999.1"/>
    <property type="molecule type" value="Genomic_DNA"/>
</dbReference>